<keyword evidence="2" id="KW-0813">Transport</keyword>
<dbReference type="Pfam" id="PF00027">
    <property type="entry name" value="cNMP_binding"/>
    <property type="match status" value="1"/>
</dbReference>
<protein>
    <submittedName>
        <fullName evidence="12">Sodium:proton antiporter</fullName>
    </submittedName>
</protein>
<dbReference type="EMBL" id="BMJV01000003">
    <property type="protein sequence ID" value="GGG70689.1"/>
    <property type="molecule type" value="Genomic_DNA"/>
</dbReference>
<dbReference type="GO" id="GO:0015385">
    <property type="term" value="F:sodium:proton antiporter activity"/>
    <property type="evidence" value="ECO:0007669"/>
    <property type="project" value="InterPro"/>
</dbReference>
<keyword evidence="8 10" id="KW-0472">Membrane</keyword>
<evidence type="ECO:0000313" key="13">
    <source>
        <dbReference type="Proteomes" id="UP000617145"/>
    </source>
</evidence>
<evidence type="ECO:0000256" key="6">
    <source>
        <dbReference type="ARBA" id="ARBA00023053"/>
    </source>
</evidence>
<evidence type="ECO:0000256" key="7">
    <source>
        <dbReference type="ARBA" id="ARBA00023065"/>
    </source>
</evidence>
<sequence length="832" mass="91419">MDIVLITTVIASLFLVIGMSEPLAAKLRLPYSVILAVIGILLGGGAIFFLNTTLTDALNPVAEAIIQLPIRSNVFLYVFLPTLLFQATLGMDLRRMLDDWVPILVMAVVAVVVATLSVGYALSYASSLPLAACLLIGAIVSTTDPSAVISIFRALSAPRRLARIIEGESLLNDAAAIALFGFFMGFVMLGLPDPTLEDALARFPMLIVGGAVTGFVVGRVMIRLMGMFERHELAQQSLSVAVPYLAYIIAEQSVGASGVIAVVAAGLTLNLVGPGRLPPQAWLNLREVWDLLAHWAGALIFILAALLIPRMLEEFRLSDAGLVLVVVIAATLARAVILFGLLPVLTKVRLSPVVERPYRVAILWGGLRGAVTLALALAVTESFRIPVEVKRLVGILATGYALFTLLAQGTTLRWVIRKLGLDRLTALDNALSKQVVAVALQTVREDVAKTTSNYDLDKQIIRNEAKRFGDRLEAAVKSAEEETDILDKDRVTLGLIALAGAERDTIIARVRDHSISTRLSETLVSDADRLIEATRTGGRSGYRKAARRSTSYGRQFRLAVALHNRFGLSGPLARLTADRFEILLSQRLILRDLGGFTHGRIRRIHGRRVSDLLTELLSRRVEQVDTALEGLRLQYPGYAETLERSFIQRIQLRLEEREYDTMRADALIGDEVHTALMQGIEERRLETEKRPDLDVALRRSELVRQFPLFADLDEGVAKRLAKSLAAQYVNAGEIVMHRDSPARSVFFIATGAVEMEQRGQSWLLGRGEMFGQMAILTQRPRMAEARAIAPTTLLKLDEARFRRLLKRSETLREAVRTSAVKRGLDPDSILTS</sequence>
<feature type="transmembrane region" description="Helical" evidence="10">
    <location>
        <begin position="361"/>
        <end position="380"/>
    </location>
</feature>
<accession>A0A8J2ZJ64</accession>
<dbReference type="InterPro" id="IPR000595">
    <property type="entry name" value="cNMP-bd_dom"/>
</dbReference>
<feature type="transmembrane region" description="Helical" evidence="10">
    <location>
        <begin position="128"/>
        <end position="149"/>
    </location>
</feature>
<dbReference type="GO" id="GO:0051453">
    <property type="term" value="P:regulation of intracellular pH"/>
    <property type="evidence" value="ECO:0007669"/>
    <property type="project" value="TreeGrafter"/>
</dbReference>
<dbReference type="PANTHER" id="PTHR10110:SF86">
    <property type="entry name" value="SODIUM_HYDROGEN EXCHANGER 7"/>
    <property type="match status" value="1"/>
</dbReference>
<comment type="subcellular location">
    <subcellularLocation>
        <location evidence="1">Cell membrane</location>
        <topology evidence="1">Multi-pass membrane protein</topology>
    </subcellularLocation>
</comment>
<feature type="domain" description="Cyclic nucleotide-binding" evidence="11">
    <location>
        <begin position="708"/>
        <end position="822"/>
    </location>
</feature>
<comment type="caution">
    <text evidence="12">The sequence shown here is derived from an EMBL/GenBank/DDBJ whole genome shotgun (WGS) entry which is preliminary data.</text>
</comment>
<dbReference type="Gene3D" id="6.10.140.1330">
    <property type="match status" value="1"/>
</dbReference>
<feature type="transmembrane region" description="Helical" evidence="10">
    <location>
        <begin position="203"/>
        <end position="222"/>
    </location>
</feature>
<evidence type="ECO:0000256" key="1">
    <source>
        <dbReference type="ARBA" id="ARBA00004651"/>
    </source>
</evidence>
<keyword evidence="7" id="KW-0406">Ion transport</keyword>
<evidence type="ECO:0000256" key="9">
    <source>
        <dbReference type="ARBA" id="ARBA00023201"/>
    </source>
</evidence>
<dbReference type="Pfam" id="PF00999">
    <property type="entry name" value="Na_H_Exchanger"/>
    <property type="match status" value="1"/>
</dbReference>
<feature type="transmembrane region" description="Helical" evidence="10">
    <location>
        <begin position="392"/>
        <end position="416"/>
    </location>
</feature>
<name>A0A8J2ZJ64_9RHOB</name>
<evidence type="ECO:0000256" key="5">
    <source>
        <dbReference type="ARBA" id="ARBA00022989"/>
    </source>
</evidence>
<dbReference type="Proteomes" id="UP000617145">
    <property type="component" value="Unassembled WGS sequence"/>
</dbReference>
<reference evidence="12" key="2">
    <citation type="submission" date="2020-09" db="EMBL/GenBank/DDBJ databases">
        <authorList>
            <person name="Sun Q."/>
            <person name="Zhou Y."/>
        </authorList>
    </citation>
    <scope>NUCLEOTIDE SEQUENCE</scope>
    <source>
        <strain evidence="12">CGMCC 1.15762</strain>
    </source>
</reference>
<evidence type="ECO:0000259" key="11">
    <source>
        <dbReference type="PROSITE" id="PS50042"/>
    </source>
</evidence>
<feature type="transmembrane region" description="Helical" evidence="10">
    <location>
        <begin position="288"/>
        <end position="308"/>
    </location>
</feature>
<feature type="transmembrane region" description="Helical" evidence="10">
    <location>
        <begin position="6"/>
        <end position="24"/>
    </location>
</feature>
<dbReference type="InterPro" id="IPR006153">
    <property type="entry name" value="Cation/H_exchanger_TM"/>
</dbReference>
<gene>
    <name evidence="12" type="ORF">GCM10011415_17950</name>
</gene>
<dbReference type="InterPro" id="IPR018422">
    <property type="entry name" value="Cation/H_exchanger_CPA1"/>
</dbReference>
<keyword evidence="5 10" id="KW-1133">Transmembrane helix</keyword>
<dbReference type="InterPro" id="IPR018490">
    <property type="entry name" value="cNMP-bd_dom_sf"/>
</dbReference>
<proteinExistence type="predicted"/>
<dbReference type="AlphaFoldDB" id="A0A8J2ZJ64"/>
<dbReference type="RefSeq" id="WP_188789885.1">
    <property type="nucleotide sequence ID" value="NZ_BMJV01000003.1"/>
</dbReference>
<dbReference type="SUPFAM" id="SSF51206">
    <property type="entry name" value="cAMP-binding domain-like"/>
    <property type="match status" value="1"/>
</dbReference>
<feature type="transmembrane region" description="Helical" evidence="10">
    <location>
        <begin position="170"/>
        <end position="191"/>
    </location>
</feature>
<evidence type="ECO:0000256" key="3">
    <source>
        <dbReference type="ARBA" id="ARBA00022475"/>
    </source>
</evidence>
<keyword evidence="9" id="KW-0739">Sodium transport</keyword>
<keyword evidence="13" id="KW-1185">Reference proteome</keyword>
<dbReference type="CDD" id="cd00038">
    <property type="entry name" value="CAP_ED"/>
    <property type="match status" value="1"/>
</dbReference>
<dbReference type="GO" id="GO:0005886">
    <property type="term" value="C:plasma membrane"/>
    <property type="evidence" value="ECO:0007669"/>
    <property type="project" value="UniProtKB-SubCell"/>
</dbReference>
<feature type="transmembrane region" description="Helical" evidence="10">
    <location>
        <begin position="31"/>
        <end position="54"/>
    </location>
</feature>
<evidence type="ECO:0000256" key="8">
    <source>
        <dbReference type="ARBA" id="ARBA00023136"/>
    </source>
</evidence>
<dbReference type="Gene3D" id="2.60.120.10">
    <property type="entry name" value="Jelly Rolls"/>
    <property type="match status" value="1"/>
</dbReference>
<keyword evidence="3" id="KW-1003">Cell membrane</keyword>
<keyword evidence="4 10" id="KW-0812">Transmembrane</keyword>
<dbReference type="InterPro" id="IPR014710">
    <property type="entry name" value="RmlC-like_jellyroll"/>
</dbReference>
<evidence type="ECO:0000313" key="12">
    <source>
        <dbReference type="EMBL" id="GGG70689.1"/>
    </source>
</evidence>
<feature type="transmembrane region" description="Helical" evidence="10">
    <location>
        <begin position="242"/>
        <end position="268"/>
    </location>
</feature>
<evidence type="ECO:0000256" key="2">
    <source>
        <dbReference type="ARBA" id="ARBA00022448"/>
    </source>
</evidence>
<reference evidence="12" key="1">
    <citation type="journal article" date="2014" name="Int. J. Syst. Evol. Microbiol.">
        <title>Complete genome sequence of Corynebacterium casei LMG S-19264T (=DSM 44701T), isolated from a smear-ripened cheese.</title>
        <authorList>
            <consortium name="US DOE Joint Genome Institute (JGI-PGF)"/>
            <person name="Walter F."/>
            <person name="Albersmeier A."/>
            <person name="Kalinowski J."/>
            <person name="Ruckert C."/>
        </authorList>
    </citation>
    <scope>NUCLEOTIDE SEQUENCE</scope>
    <source>
        <strain evidence="12">CGMCC 1.15762</strain>
    </source>
</reference>
<evidence type="ECO:0000256" key="4">
    <source>
        <dbReference type="ARBA" id="ARBA00022692"/>
    </source>
</evidence>
<evidence type="ECO:0000256" key="10">
    <source>
        <dbReference type="SAM" id="Phobius"/>
    </source>
</evidence>
<dbReference type="PROSITE" id="PS50042">
    <property type="entry name" value="CNMP_BINDING_3"/>
    <property type="match status" value="1"/>
</dbReference>
<organism evidence="12 13">
    <name type="scientific">Salipiger pallidus</name>
    <dbReference type="NCBI Taxonomy" id="1775170"/>
    <lineage>
        <taxon>Bacteria</taxon>
        <taxon>Pseudomonadati</taxon>
        <taxon>Pseudomonadota</taxon>
        <taxon>Alphaproteobacteria</taxon>
        <taxon>Rhodobacterales</taxon>
        <taxon>Roseobacteraceae</taxon>
        <taxon>Salipiger</taxon>
    </lineage>
</organism>
<keyword evidence="6" id="KW-0915">Sodium</keyword>
<feature type="transmembrane region" description="Helical" evidence="10">
    <location>
        <begin position="100"/>
        <end position="122"/>
    </location>
</feature>
<feature type="transmembrane region" description="Helical" evidence="10">
    <location>
        <begin position="320"/>
        <end position="341"/>
    </location>
</feature>
<dbReference type="GO" id="GO:0098719">
    <property type="term" value="P:sodium ion import across plasma membrane"/>
    <property type="evidence" value="ECO:0007669"/>
    <property type="project" value="TreeGrafter"/>
</dbReference>
<dbReference type="GO" id="GO:0015386">
    <property type="term" value="F:potassium:proton antiporter activity"/>
    <property type="evidence" value="ECO:0007669"/>
    <property type="project" value="TreeGrafter"/>
</dbReference>
<dbReference type="SMART" id="SM00100">
    <property type="entry name" value="cNMP"/>
    <property type="match status" value="1"/>
</dbReference>
<feature type="transmembrane region" description="Helical" evidence="10">
    <location>
        <begin position="74"/>
        <end position="93"/>
    </location>
</feature>
<dbReference type="PANTHER" id="PTHR10110">
    <property type="entry name" value="SODIUM/HYDROGEN EXCHANGER"/>
    <property type="match status" value="1"/>
</dbReference>